<organism evidence="1 2">
    <name type="scientific">Bauhinia variegata</name>
    <name type="common">Purple orchid tree</name>
    <name type="synonym">Phanera variegata</name>
    <dbReference type="NCBI Taxonomy" id="167791"/>
    <lineage>
        <taxon>Eukaryota</taxon>
        <taxon>Viridiplantae</taxon>
        <taxon>Streptophyta</taxon>
        <taxon>Embryophyta</taxon>
        <taxon>Tracheophyta</taxon>
        <taxon>Spermatophyta</taxon>
        <taxon>Magnoliopsida</taxon>
        <taxon>eudicotyledons</taxon>
        <taxon>Gunneridae</taxon>
        <taxon>Pentapetalae</taxon>
        <taxon>rosids</taxon>
        <taxon>fabids</taxon>
        <taxon>Fabales</taxon>
        <taxon>Fabaceae</taxon>
        <taxon>Cercidoideae</taxon>
        <taxon>Cercideae</taxon>
        <taxon>Bauhiniinae</taxon>
        <taxon>Bauhinia</taxon>
    </lineage>
</organism>
<keyword evidence="2" id="KW-1185">Reference proteome</keyword>
<comment type="caution">
    <text evidence="1">The sequence shown here is derived from an EMBL/GenBank/DDBJ whole genome shotgun (WGS) entry which is preliminary data.</text>
</comment>
<reference evidence="1 2" key="1">
    <citation type="journal article" date="2022" name="DNA Res.">
        <title>Chromosomal-level genome assembly of the orchid tree Bauhinia variegata (Leguminosae; Cercidoideae) supports the allotetraploid origin hypothesis of Bauhinia.</title>
        <authorList>
            <person name="Zhong Y."/>
            <person name="Chen Y."/>
            <person name="Zheng D."/>
            <person name="Pang J."/>
            <person name="Liu Y."/>
            <person name="Luo S."/>
            <person name="Meng S."/>
            <person name="Qian L."/>
            <person name="Wei D."/>
            <person name="Dai S."/>
            <person name="Zhou R."/>
        </authorList>
    </citation>
    <scope>NUCLEOTIDE SEQUENCE [LARGE SCALE GENOMIC DNA]</scope>
    <source>
        <strain evidence="1">BV-YZ2020</strain>
    </source>
</reference>
<name>A0ACB9N6Y1_BAUVA</name>
<protein>
    <submittedName>
        <fullName evidence="1">Uncharacterized protein</fullName>
    </submittedName>
</protein>
<accession>A0ACB9N6Y1</accession>
<evidence type="ECO:0000313" key="1">
    <source>
        <dbReference type="EMBL" id="KAI4332138.1"/>
    </source>
</evidence>
<gene>
    <name evidence="1" type="ORF">L6164_017072</name>
</gene>
<dbReference type="EMBL" id="CM039432">
    <property type="protein sequence ID" value="KAI4332138.1"/>
    <property type="molecule type" value="Genomic_DNA"/>
</dbReference>
<proteinExistence type="predicted"/>
<sequence length="71" mass="8105">MRKRREATTSLTVATLAFSQGISHPRLAIIPPIKSLYSSFVPAQNGEDPRPVQRDSIIPIRWYRQRTEAEV</sequence>
<evidence type="ECO:0000313" key="2">
    <source>
        <dbReference type="Proteomes" id="UP000828941"/>
    </source>
</evidence>
<dbReference type="Proteomes" id="UP000828941">
    <property type="component" value="Chromosome 7"/>
</dbReference>